<dbReference type="OrthoDB" id="9807854at2"/>
<dbReference type="EMBL" id="PQVG01000010">
    <property type="protein sequence ID" value="POY36846.1"/>
    <property type="molecule type" value="Genomic_DNA"/>
</dbReference>
<dbReference type="AlphaFoldDB" id="A0A2S5A2Q0"/>
<sequence length="372" mass="41792">MKSIKTILFFAIAFAFQMSYSQGCESPGEGDGIKLWGFIQPQYEHTYTGLNGDRTSSLDTNGYFFNRARLGVMGNIPYDFSYYFIMEFAPAAGFGICDAYVSYDRYGEYFKAAVGQFKSPFGAEQIQGCHKLYTIDRSEVVNQLAGPIRDMGITILGGTGDKIKMGEGVKNVIGYQFAIMNGEGRDIIGDDIEYKPLNDNYMTYISRLTFTPSKYVTFGGSYQTGKFEPVSTTATKPDCRTRLGFDALVKYKNFTLQGEYIQGTDEGSYTTGGGCGGEVTTLEGSVDRSGYYFTALYKTKWKLEPVLKYETYDPDNSISGNTAIRWTTGINYFFNEWTRLQVNYQYNYADAAIPYGTPYQDVLQIQMQIVIK</sequence>
<evidence type="ECO:0000313" key="2">
    <source>
        <dbReference type="EMBL" id="POY36846.1"/>
    </source>
</evidence>
<dbReference type="Gene3D" id="2.40.160.10">
    <property type="entry name" value="Porin"/>
    <property type="match status" value="1"/>
</dbReference>
<evidence type="ECO:0008006" key="4">
    <source>
        <dbReference type="Google" id="ProtNLM"/>
    </source>
</evidence>
<accession>A0A2S5A2Q0</accession>
<name>A0A2S5A2Q0_9FLAO</name>
<proteinExistence type="predicted"/>
<evidence type="ECO:0000313" key="3">
    <source>
        <dbReference type="Proteomes" id="UP000237310"/>
    </source>
</evidence>
<feature type="signal peptide" evidence="1">
    <location>
        <begin position="1"/>
        <end position="23"/>
    </location>
</feature>
<dbReference type="SUPFAM" id="SSF56935">
    <property type="entry name" value="Porins"/>
    <property type="match status" value="1"/>
</dbReference>
<gene>
    <name evidence="2" type="ORF">C3L50_14945</name>
</gene>
<dbReference type="InterPro" id="IPR023614">
    <property type="entry name" value="Porin_dom_sf"/>
</dbReference>
<keyword evidence="3" id="KW-1185">Reference proteome</keyword>
<comment type="caution">
    <text evidence="2">The sequence shown here is derived from an EMBL/GenBank/DDBJ whole genome shotgun (WGS) entry which is preliminary data.</text>
</comment>
<keyword evidence="1" id="KW-0732">Signal</keyword>
<feature type="chain" id="PRO_5015547202" description="Porin" evidence="1">
    <location>
        <begin position="24"/>
        <end position="372"/>
    </location>
</feature>
<dbReference type="Pfam" id="PF07396">
    <property type="entry name" value="Porin_O_P"/>
    <property type="match status" value="2"/>
</dbReference>
<reference evidence="2 3" key="1">
    <citation type="submission" date="2018-01" db="EMBL/GenBank/DDBJ databases">
        <authorList>
            <person name="Gaut B.S."/>
            <person name="Morton B.R."/>
            <person name="Clegg M.T."/>
            <person name="Duvall M.R."/>
        </authorList>
    </citation>
    <scope>NUCLEOTIDE SEQUENCE [LARGE SCALE GENOMIC DNA]</scope>
    <source>
        <strain evidence="2 3">HR-AY</strain>
    </source>
</reference>
<organism evidence="2 3">
    <name type="scientific">Flavobacterium alvei</name>
    <dbReference type="NCBI Taxonomy" id="2080416"/>
    <lineage>
        <taxon>Bacteria</taxon>
        <taxon>Pseudomonadati</taxon>
        <taxon>Bacteroidota</taxon>
        <taxon>Flavobacteriia</taxon>
        <taxon>Flavobacteriales</taxon>
        <taxon>Flavobacteriaceae</taxon>
        <taxon>Flavobacterium</taxon>
    </lineage>
</organism>
<dbReference type="RefSeq" id="WP_103806993.1">
    <property type="nucleotide sequence ID" value="NZ_PQVG01000010.1"/>
</dbReference>
<dbReference type="InterPro" id="IPR010870">
    <property type="entry name" value="Porin_O/P"/>
</dbReference>
<protein>
    <recommendedName>
        <fullName evidence="4">Porin</fullName>
    </recommendedName>
</protein>
<evidence type="ECO:0000256" key="1">
    <source>
        <dbReference type="SAM" id="SignalP"/>
    </source>
</evidence>
<dbReference type="Proteomes" id="UP000237310">
    <property type="component" value="Unassembled WGS sequence"/>
</dbReference>